<proteinExistence type="inferred from homology"/>
<evidence type="ECO:0000256" key="8">
    <source>
        <dbReference type="ARBA" id="ARBA00022729"/>
    </source>
</evidence>
<evidence type="ECO:0000259" key="12">
    <source>
        <dbReference type="Pfam" id="PF00962"/>
    </source>
</evidence>
<comment type="cofactor">
    <cofactor evidence="1">
        <name>Zn(2+)</name>
        <dbReference type="ChEBI" id="CHEBI:29105"/>
    </cofactor>
</comment>
<dbReference type="NCBIfam" id="TIGR01431">
    <property type="entry name" value="adm_rel"/>
    <property type="match status" value="1"/>
</dbReference>
<dbReference type="PANTHER" id="PTHR11409">
    <property type="entry name" value="ADENOSINE DEAMINASE"/>
    <property type="match status" value="1"/>
</dbReference>
<evidence type="ECO:0000313" key="15">
    <source>
        <dbReference type="EMBL" id="SSX20286.1"/>
    </source>
</evidence>
<dbReference type="InterPro" id="IPR006330">
    <property type="entry name" value="Ado/ade_deaminase"/>
</dbReference>
<dbReference type="GO" id="GO:0046103">
    <property type="term" value="P:inosine biosynthetic process"/>
    <property type="evidence" value="ECO:0007669"/>
    <property type="project" value="TreeGrafter"/>
</dbReference>
<evidence type="ECO:0000259" key="13">
    <source>
        <dbReference type="Pfam" id="PF08451"/>
    </source>
</evidence>
<dbReference type="InterPro" id="IPR032466">
    <property type="entry name" value="Metal_Hydrolase"/>
</dbReference>
<feature type="domain" description="Adenosine deaminase" evidence="12">
    <location>
        <begin position="210"/>
        <end position="499"/>
    </location>
</feature>
<reference evidence="15" key="2">
    <citation type="submission" date="2018-07" db="EMBL/GenBank/DDBJ databases">
        <authorList>
            <person name="Quirk P.G."/>
            <person name="Krulwich T.A."/>
        </authorList>
    </citation>
    <scope>NUCLEOTIDE SEQUENCE</scope>
</reference>
<evidence type="ECO:0000256" key="10">
    <source>
        <dbReference type="ARBA" id="ARBA00047764"/>
    </source>
</evidence>
<dbReference type="OMA" id="FEHIINM"/>
<dbReference type="FunFam" id="3.20.20.140:FF:000017">
    <property type="entry name" value="Adenosine deaminase 2"/>
    <property type="match status" value="1"/>
</dbReference>
<evidence type="ECO:0000256" key="6">
    <source>
        <dbReference type="ARBA" id="ARBA00022525"/>
    </source>
</evidence>
<dbReference type="GO" id="GO:0005615">
    <property type="term" value="C:extracellular space"/>
    <property type="evidence" value="ECO:0007669"/>
    <property type="project" value="InterPro"/>
</dbReference>
<keyword evidence="7" id="KW-0479">Metal-binding</keyword>
<dbReference type="InterPro" id="IPR006331">
    <property type="entry name" value="ADGF"/>
</dbReference>
<comment type="similarity">
    <text evidence="3">Belongs to the metallo-dependent hydrolases superfamily. Adenosine and AMP deaminases family. ADGF subfamily.</text>
</comment>
<gene>
    <name evidence="14" type="primary">CSON000976</name>
</gene>
<feature type="signal peptide" evidence="11">
    <location>
        <begin position="1"/>
        <end position="26"/>
    </location>
</feature>
<evidence type="ECO:0000256" key="11">
    <source>
        <dbReference type="SAM" id="SignalP"/>
    </source>
</evidence>
<dbReference type="VEuPathDB" id="VectorBase:CSON000976"/>
<sequence>MNILFRQSSLNCLLLFHIIFFTDIYARSLTSDNTNKNKLLEDQYEKKRNILLRSEEERMAGGHIHLSRKELVVDKILQKLKRDEIEKGYKNHTQFTPALHFFKAKPLIERSEIFKIIKMMPKGSALHLHNSASVSSEWIIKNLTYREEVHYCLNKKGTTIFTVSDFQKCRDAPRNIVQIRSMKTREEVKIFDKWLESHINMRTDFPEYEFPDQATVWKRFQNMFDTIEGLITYEPISKIYHKRMFEELYEDGIFYVELRSSMKSLYDRFGAKYRSAKMLEDVINEFNYTHPDFVGAKVIFTMYRNFSSNLKKNKMEHFVSLRKSHSKLVMGFDFVGEEDLNSLSELRPYFDQLPNGTKLFLHAGETNWWGMPADLNLFDAILMNVTRIGHGYALLKHPTLLDIIMQKKIAIEVNVICNQVLNLVNDLRNHPAAIYLALNLPVVIGNDDPTFWGAKGLSYDYYLAFMAFSPANAGLKFLKQLVTNSIKYSVLTNQERHRFDEIFERKWDEFLTKVIVNYRHIIISNNNHTR</sequence>
<feature type="domain" description="Adenosine/AMP deaminase N-terminal" evidence="13">
    <location>
        <begin position="32"/>
        <end position="117"/>
    </location>
</feature>
<evidence type="ECO:0000313" key="14">
    <source>
        <dbReference type="EMBL" id="SSW99906.1"/>
    </source>
</evidence>
<evidence type="ECO:0000256" key="5">
    <source>
        <dbReference type="ARBA" id="ARBA00018099"/>
    </source>
</evidence>
<evidence type="ECO:0000256" key="4">
    <source>
        <dbReference type="ARBA" id="ARBA00012784"/>
    </source>
</evidence>
<keyword evidence="9" id="KW-0378">Hydrolase</keyword>
<dbReference type="SUPFAM" id="SSF51556">
    <property type="entry name" value="Metallo-dependent hydrolases"/>
    <property type="match status" value="1"/>
</dbReference>
<name>A0A336K4L9_CULSO</name>
<dbReference type="Gene3D" id="3.20.20.140">
    <property type="entry name" value="Metal-dependent hydrolases"/>
    <property type="match status" value="1"/>
</dbReference>
<comment type="subcellular location">
    <subcellularLocation>
        <location evidence="2">Secreted</location>
    </subcellularLocation>
</comment>
<keyword evidence="8 11" id="KW-0732">Signal</keyword>
<dbReference type="GO" id="GO:0046872">
    <property type="term" value="F:metal ion binding"/>
    <property type="evidence" value="ECO:0007669"/>
    <property type="project" value="UniProtKB-KW"/>
</dbReference>
<dbReference type="GO" id="GO:0004000">
    <property type="term" value="F:adenosine deaminase activity"/>
    <property type="evidence" value="ECO:0007669"/>
    <property type="project" value="InterPro"/>
</dbReference>
<evidence type="ECO:0000256" key="9">
    <source>
        <dbReference type="ARBA" id="ARBA00022801"/>
    </source>
</evidence>
<dbReference type="EC" id="3.5.4.4" evidence="4"/>
<keyword evidence="6" id="KW-0964">Secreted</keyword>
<evidence type="ECO:0000256" key="2">
    <source>
        <dbReference type="ARBA" id="ARBA00004613"/>
    </source>
</evidence>
<dbReference type="AlphaFoldDB" id="A0A336K4L9"/>
<dbReference type="EMBL" id="UFQT01000115">
    <property type="protein sequence ID" value="SSX20286.1"/>
    <property type="molecule type" value="Genomic_DNA"/>
</dbReference>
<comment type="catalytic activity">
    <reaction evidence="10">
        <text>adenosine + H2O + H(+) = inosine + NH4(+)</text>
        <dbReference type="Rhea" id="RHEA:24408"/>
        <dbReference type="ChEBI" id="CHEBI:15377"/>
        <dbReference type="ChEBI" id="CHEBI:15378"/>
        <dbReference type="ChEBI" id="CHEBI:16335"/>
        <dbReference type="ChEBI" id="CHEBI:17596"/>
        <dbReference type="ChEBI" id="CHEBI:28938"/>
        <dbReference type="EC" id="3.5.4.4"/>
    </reaction>
</comment>
<dbReference type="PANTHER" id="PTHR11409:SF39">
    <property type="entry name" value="ADENOSINE DEAMINASE 2"/>
    <property type="match status" value="1"/>
</dbReference>
<dbReference type="Pfam" id="PF00962">
    <property type="entry name" value="A_deaminase"/>
    <property type="match status" value="1"/>
</dbReference>
<dbReference type="InterPro" id="IPR001365">
    <property type="entry name" value="A_deaminase_dom"/>
</dbReference>
<dbReference type="GO" id="GO:0006154">
    <property type="term" value="P:adenosine catabolic process"/>
    <property type="evidence" value="ECO:0007669"/>
    <property type="project" value="InterPro"/>
</dbReference>
<feature type="chain" id="PRO_5033342648" description="Adenosine deaminase" evidence="11">
    <location>
        <begin position="27"/>
        <end position="530"/>
    </location>
</feature>
<organism evidence="14">
    <name type="scientific">Culicoides sonorensis</name>
    <name type="common">Biting midge</name>
    <dbReference type="NCBI Taxonomy" id="179676"/>
    <lineage>
        <taxon>Eukaryota</taxon>
        <taxon>Metazoa</taxon>
        <taxon>Ecdysozoa</taxon>
        <taxon>Arthropoda</taxon>
        <taxon>Hexapoda</taxon>
        <taxon>Insecta</taxon>
        <taxon>Pterygota</taxon>
        <taxon>Neoptera</taxon>
        <taxon>Endopterygota</taxon>
        <taxon>Diptera</taxon>
        <taxon>Nematocera</taxon>
        <taxon>Chironomoidea</taxon>
        <taxon>Ceratopogonidae</taxon>
        <taxon>Ceratopogoninae</taxon>
        <taxon>Culicoides</taxon>
        <taxon>Monoculicoides</taxon>
    </lineage>
</organism>
<dbReference type="Pfam" id="PF08451">
    <property type="entry name" value="A_deaminase_N"/>
    <property type="match status" value="1"/>
</dbReference>
<evidence type="ECO:0000256" key="1">
    <source>
        <dbReference type="ARBA" id="ARBA00001947"/>
    </source>
</evidence>
<dbReference type="EMBL" id="UFQS01000115">
    <property type="protein sequence ID" value="SSW99906.1"/>
    <property type="molecule type" value="Genomic_DNA"/>
</dbReference>
<dbReference type="InterPro" id="IPR013659">
    <property type="entry name" value="A_deaminase_N"/>
</dbReference>
<accession>A0A336K4L9</accession>
<reference evidence="14" key="1">
    <citation type="submission" date="2018-04" db="EMBL/GenBank/DDBJ databases">
        <authorList>
            <person name="Go L.Y."/>
            <person name="Mitchell J.A."/>
        </authorList>
    </citation>
    <scope>NUCLEOTIDE SEQUENCE</scope>
    <source>
        <tissue evidence="14">Whole organism</tissue>
    </source>
</reference>
<evidence type="ECO:0000256" key="7">
    <source>
        <dbReference type="ARBA" id="ARBA00022723"/>
    </source>
</evidence>
<evidence type="ECO:0000256" key="3">
    <source>
        <dbReference type="ARBA" id="ARBA00006083"/>
    </source>
</evidence>
<protein>
    <recommendedName>
        <fullName evidence="5">Adenosine deaminase</fullName>
        <ecNumber evidence="4">3.5.4.4</ecNumber>
    </recommendedName>
</protein>